<gene>
    <name evidence="1" type="ORF">F3S47_15385</name>
</gene>
<evidence type="ECO:0000313" key="1">
    <source>
        <dbReference type="EMBL" id="KAA9005940.1"/>
    </source>
</evidence>
<dbReference type="RefSeq" id="WP_150446192.1">
    <property type="nucleotide sequence ID" value="NZ_VYQE01000005.1"/>
</dbReference>
<name>A0A5J5GDB3_9RHOB</name>
<dbReference type="Proteomes" id="UP000326554">
    <property type="component" value="Unassembled WGS sequence"/>
</dbReference>
<organism evidence="1 2">
    <name type="scientific">Histidinibacterium aquaticum</name>
    <dbReference type="NCBI Taxonomy" id="2613962"/>
    <lineage>
        <taxon>Bacteria</taxon>
        <taxon>Pseudomonadati</taxon>
        <taxon>Pseudomonadota</taxon>
        <taxon>Alphaproteobacteria</taxon>
        <taxon>Rhodobacterales</taxon>
        <taxon>Paracoccaceae</taxon>
        <taxon>Histidinibacterium</taxon>
    </lineage>
</organism>
<dbReference type="AlphaFoldDB" id="A0A5J5GDB3"/>
<evidence type="ECO:0000313" key="2">
    <source>
        <dbReference type="Proteomes" id="UP000326554"/>
    </source>
</evidence>
<reference evidence="1 2" key="1">
    <citation type="submission" date="2019-09" db="EMBL/GenBank/DDBJ databases">
        <authorList>
            <person name="Park J.-S."/>
            <person name="Choi H.-J."/>
        </authorList>
    </citation>
    <scope>NUCLEOTIDE SEQUENCE [LARGE SCALE GENOMIC DNA]</scope>
    <source>
        <strain evidence="1 2">176SS1-4</strain>
    </source>
</reference>
<proteinExistence type="predicted"/>
<comment type="caution">
    <text evidence="1">The sequence shown here is derived from an EMBL/GenBank/DDBJ whole genome shotgun (WGS) entry which is preliminary data.</text>
</comment>
<protein>
    <submittedName>
        <fullName evidence="1">Uncharacterized protein</fullName>
    </submittedName>
</protein>
<sequence length="80" mass="8530">MEGNRPGLTAIVAHPIGMNETERDREVDALRADIAEPHDVMLLATRDAGHPHLMFLGDLDELLASVAASTSRIGVNGGRS</sequence>
<accession>A0A5J5GDB3</accession>
<dbReference type="EMBL" id="VYQE01000005">
    <property type="protein sequence ID" value="KAA9005940.1"/>
    <property type="molecule type" value="Genomic_DNA"/>
</dbReference>
<keyword evidence="2" id="KW-1185">Reference proteome</keyword>